<dbReference type="EMBL" id="CAJPEX010000443">
    <property type="protein sequence ID" value="CAG0915726.1"/>
    <property type="molecule type" value="Genomic_DNA"/>
</dbReference>
<proteinExistence type="predicted"/>
<keyword evidence="1" id="KW-0472">Membrane</keyword>
<dbReference type="OrthoDB" id="9981889at2759"/>
<organism evidence="3">
    <name type="scientific">Notodromas monacha</name>
    <dbReference type="NCBI Taxonomy" id="399045"/>
    <lineage>
        <taxon>Eukaryota</taxon>
        <taxon>Metazoa</taxon>
        <taxon>Ecdysozoa</taxon>
        <taxon>Arthropoda</taxon>
        <taxon>Crustacea</taxon>
        <taxon>Oligostraca</taxon>
        <taxon>Ostracoda</taxon>
        <taxon>Podocopa</taxon>
        <taxon>Podocopida</taxon>
        <taxon>Cypridocopina</taxon>
        <taxon>Cypridoidea</taxon>
        <taxon>Cyprididae</taxon>
        <taxon>Notodromas</taxon>
    </lineage>
</organism>
<dbReference type="Proteomes" id="UP000678499">
    <property type="component" value="Unassembled WGS sequence"/>
</dbReference>
<keyword evidence="1" id="KW-1133">Transmembrane helix</keyword>
<dbReference type="EMBL" id="OA882480">
    <property type="protein sequence ID" value="CAD7275574.1"/>
    <property type="molecule type" value="Genomic_DNA"/>
</dbReference>
<evidence type="ECO:0000256" key="1">
    <source>
        <dbReference type="SAM" id="Phobius"/>
    </source>
</evidence>
<dbReference type="Pfam" id="PF16020">
    <property type="entry name" value="Deltameth_res"/>
    <property type="match status" value="1"/>
</dbReference>
<protein>
    <recommendedName>
        <fullName evidence="2">Deltamethrin resistance protein prag01 domain-containing protein</fullName>
    </recommendedName>
</protein>
<evidence type="ECO:0000313" key="4">
    <source>
        <dbReference type="Proteomes" id="UP000678499"/>
    </source>
</evidence>
<evidence type="ECO:0000313" key="3">
    <source>
        <dbReference type="EMBL" id="CAD7275574.1"/>
    </source>
</evidence>
<keyword evidence="1" id="KW-0812">Transmembrane</keyword>
<gene>
    <name evidence="3" type="ORF">NMOB1V02_LOCUS3365</name>
</gene>
<dbReference type="AlphaFoldDB" id="A0A7R9BJW0"/>
<sequence>MASLRTAMKFAKSVKPLRQSVRMMAAVQNFKPPTMDEIPIPQGSWSEQQKKRDTFNNLVLLGGIAWMAFSIIAFLNTPGVDFVLPPKDPAPRK</sequence>
<accession>A0A7R9BJW0</accession>
<feature type="domain" description="Deltamethrin resistance protein prag01" evidence="2">
    <location>
        <begin position="36"/>
        <end position="85"/>
    </location>
</feature>
<feature type="transmembrane region" description="Helical" evidence="1">
    <location>
        <begin position="55"/>
        <end position="75"/>
    </location>
</feature>
<name>A0A7R9BJW0_9CRUS</name>
<keyword evidence="4" id="KW-1185">Reference proteome</keyword>
<reference evidence="3" key="1">
    <citation type="submission" date="2020-11" db="EMBL/GenBank/DDBJ databases">
        <authorList>
            <person name="Tran Van P."/>
        </authorList>
    </citation>
    <scope>NUCLEOTIDE SEQUENCE</scope>
</reference>
<evidence type="ECO:0000259" key="2">
    <source>
        <dbReference type="Pfam" id="PF16020"/>
    </source>
</evidence>
<dbReference type="InterPro" id="IPR031973">
    <property type="entry name" value="Deltameth_res_prag01"/>
</dbReference>